<evidence type="ECO:0000256" key="9">
    <source>
        <dbReference type="ARBA" id="ARBA00022833"/>
    </source>
</evidence>
<proteinExistence type="inferred from homology"/>
<reference evidence="23 24" key="1">
    <citation type="submission" date="2019-08" db="EMBL/GenBank/DDBJ databases">
        <authorList>
            <person name="Alioto T."/>
            <person name="Alioto T."/>
            <person name="Gomez Garrido J."/>
        </authorList>
    </citation>
    <scope>NUCLEOTIDE SEQUENCE [LARGE SCALE GENOMIC DNA]</scope>
</reference>
<evidence type="ECO:0000256" key="12">
    <source>
        <dbReference type="ARBA" id="ARBA00023125"/>
    </source>
</evidence>
<evidence type="ECO:0000256" key="18">
    <source>
        <dbReference type="ARBA" id="ARBA00078197"/>
    </source>
</evidence>
<evidence type="ECO:0000256" key="21">
    <source>
        <dbReference type="SAM" id="MobiDB-lite"/>
    </source>
</evidence>
<feature type="domain" description="RanBP2-type" evidence="22">
    <location>
        <begin position="572"/>
        <end position="601"/>
    </location>
</feature>
<evidence type="ECO:0000313" key="23">
    <source>
        <dbReference type="EMBL" id="VVC29854.1"/>
    </source>
</evidence>
<feature type="region of interest" description="Disordered" evidence="21">
    <location>
        <begin position="66"/>
        <end position="85"/>
    </location>
</feature>
<keyword evidence="9" id="KW-0862">Zinc</keyword>
<keyword evidence="7 20" id="KW-0863">Zinc-finger</keyword>
<keyword evidence="11" id="KW-0811">Translocation</keyword>
<dbReference type="OrthoDB" id="79830at2759"/>
<keyword evidence="4" id="KW-0813">Transport</keyword>
<gene>
    <name evidence="23" type="ORF">CINCED_3A021227</name>
</gene>
<accession>A0A5E4MKG9</accession>
<dbReference type="GO" id="GO:0051028">
    <property type="term" value="P:mRNA transport"/>
    <property type="evidence" value="ECO:0007669"/>
    <property type="project" value="UniProtKB-KW"/>
</dbReference>
<keyword evidence="6" id="KW-0677">Repeat</keyword>
<dbReference type="GO" id="GO:0005643">
    <property type="term" value="C:nuclear pore"/>
    <property type="evidence" value="ECO:0007669"/>
    <property type="project" value="UniProtKB-SubCell"/>
</dbReference>
<keyword evidence="24" id="KW-1185">Reference proteome</keyword>
<feature type="domain" description="RanBP2-type" evidence="22">
    <location>
        <begin position="608"/>
        <end position="637"/>
    </location>
</feature>
<dbReference type="SMART" id="SM00547">
    <property type="entry name" value="ZnF_RBZ"/>
    <property type="match status" value="2"/>
</dbReference>
<evidence type="ECO:0000256" key="20">
    <source>
        <dbReference type="PROSITE-ProRule" id="PRU00322"/>
    </source>
</evidence>
<dbReference type="PROSITE" id="PS50199">
    <property type="entry name" value="ZF_RANBP2_2"/>
    <property type="match status" value="2"/>
</dbReference>
<keyword evidence="12" id="KW-0238">DNA-binding</keyword>
<keyword evidence="15" id="KW-0539">Nucleus</keyword>
<feature type="compositionally biased region" description="Polar residues" evidence="21">
    <location>
        <begin position="69"/>
        <end position="85"/>
    </location>
</feature>
<feature type="region of interest" description="Disordered" evidence="21">
    <location>
        <begin position="1115"/>
        <end position="1139"/>
    </location>
</feature>
<dbReference type="Proteomes" id="UP000325440">
    <property type="component" value="Unassembled WGS sequence"/>
</dbReference>
<evidence type="ECO:0000256" key="16">
    <source>
        <dbReference type="ARBA" id="ARBA00060842"/>
    </source>
</evidence>
<evidence type="ECO:0000256" key="6">
    <source>
        <dbReference type="ARBA" id="ARBA00022737"/>
    </source>
</evidence>
<dbReference type="GO" id="GO:0015031">
    <property type="term" value="P:protein transport"/>
    <property type="evidence" value="ECO:0007669"/>
    <property type="project" value="UniProtKB-KW"/>
</dbReference>
<evidence type="ECO:0000256" key="10">
    <source>
        <dbReference type="ARBA" id="ARBA00022927"/>
    </source>
</evidence>
<evidence type="ECO:0000256" key="15">
    <source>
        <dbReference type="ARBA" id="ARBA00023242"/>
    </source>
</evidence>
<dbReference type="AlphaFoldDB" id="A0A5E4MKG9"/>
<dbReference type="GO" id="GO:0008270">
    <property type="term" value="F:zinc ion binding"/>
    <property type="evidence" value="ECO:0007669"/>
    <property type="project" value="UniProtKB-KW"/>
</dbReference>
<dbReference type="GO" id="GO:0031965">
    <property type="term" value="C:nuclear membrane"/>
    <property type="evidence" value="ECO:0007669"/>
    <property type="project" value="UniProtKB-SubCell"/>
</dbReference>
<comment type="subcellular location">
    <subcellularLocation>
        <location evidence="2">Nucleus membrane</location>
    </subcellularLocation>
    <subcellularLocation>
        <location evidence="3">Nucleus</location>
        <location evidence="3">Nuclear pore complex</location>
    </subcellularLocation>
</comment>
<evidence type="ECO:0000256" key="2">
    <source>
        <dbReference type="ARBA" id="ARBA00004126"/>
    </source>
</evidence>
<comment type="similarity">
    <text evidence="16">Belongs to the NUP153 family.</text>
</comment>
<evidence type="ECO:0000256" key="5">
    <source>
        <dbReference type="ARBA" id="ARBA00022723"/>
    </source>
</evidence>
<keyword evidence="13" id="KW-0906">Nuclear pore complex</keyword>
<keyword evidence="14" id="KW-0472">Membrane</keyword>
<feature type="compositionally biased region" description="Basic residues" evidence="21">
    <location>
        <begin position="1126"/>
        <end position="1139"/>
    </location>
</feature>
<comment type="cofactor">
    <cofactor evidence="1">
        <name>Zn(2+)</name>
        <dbReference type="ChEBI" id="CHEBI:29105"/>
    </cofactor>
</comment>
<keyword evidence="10" id="KW-0653">Protein transport</keyword>
<evidence type="ECO:0000256" key="8">
    <source>
        <dbReference type="ARBA" id="ARBA00022816"/>
    </source>
</evidence>
<dbReference type="Gene3D" id="4.10.1060.10">
    <property type="entry name" value="Zinc finger, RanBP2-type"/>
    <property type="match status" value="2"/>
</dbReference>
<evidence type="ECO:0000256" key="7">
    <source>
        <dbReference type="ARBA" id="ARBA00022771"/>
    </source>
</evidence>
<evidence type="ECO:0000256" key="11">
    <source>
        <dbReference type="ARBA" id="ARBA00023010"/>
    </source>
</evidence>
<evidence type="ECO:0000256" key="3">
    <source>
        <dbReference type="ARBA" id="ARBA00004567"/>
    </source>
</evidence>
<dbReference type="PROSITE" id="PS01358">
    <property type="entry name" value="ZF_RANBP2_1"/>
    <property type="match status" value="2"/>
</dbReference>
<evidence type="ECO:0000256" key="19">
    <source>
        <dbReference type="ARBA" id="ARBA00079437"/>
    </source>
</evidence>
<protein>
    <recommendedName>
        <fullName evidence="17">Nuclear pore complex protein Nup153</fullName>
    </recommendedName>
    <alternativeName>
        <fullName evidence="19">153 kDa nucleoporin</fullName>
    </alternativeName>
    <alternativeName>
        <fullName evidence="18">Nucleoporin Nup153</fullName>
    </alternativeName>
</protein>
<evidence type="ECO:0000259" key="22">
    <source>
        <dbReference type="PROSITE" id="PS50199"/>
    </source>
</evidence>
<evidence type="ECO:0000256" key="14">
    <source>
        <dbReference type="ARBA" id="ARBA00023136"/>
    </source>
</evidence>
<keyword evidence="8" id="KW-0509">mRNA transport</keyword>
<dbReference type="FunFam" id="4.10.1060.10:FF:000001">
    <property type="entry name" value="Nuclear pore complex protein Nup153"/>
    <property type="match status" value="1"/>
</dbReference>
<evidence type="ECO:0000256" key="4">
    <source>
        <dbReference type="ARBA" id="ARBA00022448"/>
    </source>
</evidence>
<evidence type="ECO:0000256" key="13">
    <source>
        <dbReference type="ARBA" id="ARBA00023132"/>
    </source>
</evidence>
<evidence type="ECO:0000256" key="17">
    <source>
        <dbReference type="ARBA" id="ARBA00068609"/>
    </source>
</evidence>
<sequence>MKPYDKSNSFMRRVTKRVSQLIPGTTWMNMLLGETQSADVGTSACESDDQPPVKKLCTSNNTFSTTNNRTCGDTSPSITSPDNHRNSNVITSLPEINAVNCAPSTSTQSGQFLIQTNSSSFIHNISSRGSLKRKSDSIDLSKINKSPKTLTVNFASSTPTLSTINKQPATTNSLKRSLNSDTVNTSNETLISTSLKHAKSRENDSQSLLKLCETTSKNSSSPSFRWDTFVNYGELTDRQKLFAQKSPLNCSQVMYGGRSARSNLSKLLGNAPPIHRKTIIPISPSNNSEIRTTSSILLGHISTKDKEIEENKFIIQPKTPLRHKANHKTVPLKIETTVKIDTTPEKNDKTTVKIDKSYNNSSIGFQSRKLKANISKKARGLKSEDLEMPVKIDLPNIALTVPVLPNIQLSSTNAEDNEFTFDQPLTLEQFSLQMVEKTCLKKEKKSLNNLHNANLSDKVSSPSKFVKPSISVSSCETEKVSITNNCEISKNNKISSIFSNESKNVPNKCIQTNSSEFESIKPLNVCDNLPQVLKSNITKELSDDNDKDKNKTNCVEHQTSLPDNSQNTFKVKSSTWTCDTCWVPNKNEIDVCVACQTQKPGTTKKVVEQSSWTCDACWVKNKSDCTSCISCGTTKPGSVPENKPKPQFSFGLSNNTFAKSSESYKFGFGSDNTNQSPPDNFKFVMPTFKTSEIENSAEASAEFKFGMVNDKANHHFVDTNIFGIKSLTSSPIKKATEVSNIISNDHQPLPQFKFGSENKPDQPDSKFNFGLNANSIPITQFKFSLDKTSTDNSVQEDLATDSNVITQSTNELKSLVNNTNEVTEKSVELQSKTSEFKFSDNNQTDKPISQATFSFVENNSSNSLIKNEDLSKSDKDKIETNSFNSPSVTQTVPSTIGSTIQLVNGHSHSDETSIENQKSGLIKTSQLFSFGSLAKQDQNSLDDQKRPKTFFGTTINDKPFVAPTLTTSSFTASTVFGLNNKVFGAGPSTSTPTSLSTSVSTPQFSFGLMAPPVSNNFFTMTSKENDKNPLTTSSFTSTALSGFSFTQSPHVPVFNDSNIGGIIKPVQAEDQINSINSTPNTIFSQSSTKHPMKLDPNASLSSINFTGGATTQFTAKPETTEQKKPPPQRKILKPVRRIR</sequence>
<organism evidence="23 24">
    <name type="scientific">Cinara cedri</name>
    <dbReference type="NCBI Taxonomy" id="506608"/>
    <lineage>
        <taxon>Eukaryota</taxon>
        <taxon>Metazoa</taxon>
        <taxon>Ecdysozoa</taxon>
        <taxon>Arthropoda</taxon>
        <taxon>Hexapoda</taxon>
        <taxon>Insecta</taxon>
        <taxon>Pterygota</taxon>
        <taxon>Neoptera</taxon>
        <taxon>Paraneoptera</taxon>
        <taxon>Hemiptera</taxon>
        <taxon>Sternorrhyncha</taxon>
        <taxon>Aphidomorpha</taxon>
        <taxon>Aphidoidea</taxon>
        <taxon>Aphididae</taxon>
        <taxon>Lachninae</taxon>
        <taxon>Cinara</taxon>
    </lineage>
</organism>
<dbReference type="EMBL" id="CABPRJ010000500">
    <property type="protein sequence ID" value="VVC29854.1"/>
    <property type="molecule type" value="Genomic_DNA"/>
</dbReference>
<keyword evidence="5" id="KW-0479">Metal-binding</keyword>
<dbReference type="InterPro" id="IPR001876">
    <property type="entry name" value="Znf_RanBP2"/>
</dbReference>
<dbReference type="SUPFAM" id="SSF90209">
    <property type="entry name" value="Ran binding protein zinc finger-like"/>
    <property type="match status" value="2"/>
</dbReference>
<evidence type="ECO:0000256" key="1">
    <source>
        <dbReference type="ARBA" id="ARBA00001947"/>
    </source>
</evidence>
<evidence type="ECO:0000313" key="24">
    <source>
        <dbReference type="Proteomes" id="UP000325440"/>
    </source>
</evidence>
<dbReference type="GO" id="GO:0003677">
    <property type="term" value="F:DNA binding"/>
    <property type="evidence" value="ECO:0007669"/>
    <property type="project" value="UniProtKB-KW"/>
</dbReference>
<dbReference type="InterPro" id="IPR036443">
    <property type="entry name" value="Znf_RanBP2_sf"/>
</dbReference>
<name>A0A5E4MKG9_9HEMI</name>